<dbReference type="Pfam" id="PF11968">
    <property type="entry name" value="Bmt2"/>
    <property type="match status" value="1"/>
</dbReference>
<reference evidence="5" key="1">
    <citation type="submission" date="2021-10" db="EMBL/GenBank/DDBJ databases">
        <title>Tropical sea cucumber genome reveals ecological adaptation and Cuvierian tubules defense mechanism.</title>
        <authorList>
            <person name="Chen T."/>
        </authorList>
    </citation>
    <scope>NUCLEOTIDE SEQUENCE</scope>
    <source>
        <strain evidence="5">Nanhai2018</strain>
        <tissue evidence="5">Muscle</tissue>
    </source>
</reference>
<feature type="binding site" evidence="4">
    <location>
        <position position="185"/>
    </location>
    <ligand>
        <name>S-adenosyl-L-methionine</name>
        <dbReference type="ChEBI" id="CHEBI:59789"/>
    </ligand>
</feature>
<dbReference type="PANTHER" id="PTHR21008">
    <property type="entry name" value="S-ADENOSYLMETHIONINE SENSOR UPSTREAM OF MTORC1-RELATED"/>
    <property type="match status" value="1"/>
</dbReference>
<gene>
    <name evidence="5" type="ORF">HOLleu_05895</name>
</gene>
<dbReference type="EC" id="2.1.1.-" evidence="4"/>
<evidence type="ECO:0000256" key="2">
    <source>
        <dbReference type="ARBA" id="ARBA00022679"/>
    </source>
</evidence>
<evidence type="ECO:0000256" key="1">
    <source>
        <dbReference type="ARBA" id="ARBA00022603"/>
    </source>
</evidence>
<evidence type="ECO:0000256" key="3">
    <source>
        <dbReference type="ARBA" id="ARBA00022691"/>
    </source>
</evidence>
<name>A0A9Q1CKK8_HOLLE</name>
<dbReference type="Proteomes" id="UP001152320">
    <property type="component" value="Chromosome 2"/>
</dbReference>
<dbReference type="AlphaFoldDB" id="A0A9Q1CKK8"/>
<proteinExistence type="inferred from homology"/>
<dbReference type="OrthoDB" id="5954793at2759"/>
<keyword evidence="1 4" id="KW-0489">Methyltransferase</keyword>
<evidence type="ECO:0000313" key="5">
    <source>
        <dbReference type="EMBL" id="KAJ8047021.1"/>
    </source>
</evidence>
<sequence length="385" mass="44455">MSFCLTQLPHSYSSQLSCNSFGESDLDNCSEYSADGDYEEIWSQHCKDEVSLGEYACAMQHLAQEHWSTKHPDDRIKWSHQTCMKYFFDGGLAQALQKDRRKKDFHQSKVKKTNSKSEELCNISKNILHGNGISAKTASEDALERISTSYNTISLPFSGQLRLLDVGSCFNPFLDYEEFLSIGIDISPAVTSVYKCDFLNLQLQQPLQVYSDTVNRYLQMLKNPVTILPRECFHVVVFSLLLSYFPSPYQRWLCCQKAHQLLQLHGLLIIITPKAGNQRNSTEMMKSWKTAIESMGFSRWRFHSDDHLQFMAFRKVSLDSTTGVTQGEVMSDMLYIPQDYNEECEESVYWESEPRLQVDHQEIRDVFKEFPFQEGSSESIDWNGM</sequence>
<dbReference type="Gene3D" id="3.40.50.150">
    <property type="entry name" value="Vaccinia Virus protein VP39"/>
    <property type="match status" value="1"/>
</dbReference>
<protein>
    <recommendedName>
        <fullName evidence="4">S-adenosylmethionine sensor upstream of mTORC1</fullName>
    </recommendedName>
    <alternativeName>
        <fullName evidence="4">Probable methyltransferase BMT2 homolog</fullName>
        <ecNumber evidence="4">2.1.1.-</ecNumber>
    </alternativeName>
</protein>
<dbReference type="EMBL" id="JAIZAY010000002">
    <property type="protein sequence ID" value="KAJ8047021.1"/>
    <property type="molecule type" value="Genomic_DNA"/>
</dbReference>
<evidence type="ECO:0000256" key="4">
    <source>
        <dbReference type="HAMAP-Rule" id="MF_03044"/>
    </source>
</evidence>
<dbReference type="GO" id="GO:0032259">
    <property type="term" value="P:methylation"/>
    <property type="evidence" value="ECO:0007669"/>
    <property type="project" value="UniProtKB-KW"/>
</dbReference>
<organism evidence="5 6">
    <name type="scientific">Holothuria leucospilota</name>
    <name type="common">Black long sea cucumber</name>
    <name type="synonym">Mertensiothuria leucospilota</name>
    <dbReference type="NCBI Taxonomy" id="206669"/>
    <lineage>
        <taxon>Eukaryota</taxon>
        <taxon>Metazoa</taxon>
        <taxon>Echinodermata</taxon>
        <taxon>Eleutherozoa</taxon>
        <taxon>Echinozoa</taxon>
        <taxon>Holothuroidea</taxon>
        <taxon>Aspidochirotacea</taxon>
        <taxon>Aspidochirotida</taxon>
        <taxon>Holothuriidae</taxon>
        <taxon>Holothuria</taxon>
    </lineage>
</organism>
<dbReference type="SUPFAM" id="SSF53335">
    <property type="entry name" value="S-adenosyl-L-methionine-dependent methyltransferases"/>
    <property type="match status" value="1"/>
</dbReference>
<keyword evidence="2 4" id="KW-0808">Transferase</keyword>
<comment type="caution">
    <text evidence="5">The sequence shown here is derived from an EMBL/GenBank/DDBJ whole genome shotgun (WGS) entry which is preliminary data.</text>
</comment>
<dbReference type="GO" id="GO:0008168">
    <property type="term" value="F:methyltransferase activity"/>
    <property type="evidence" value="ECO:0007669"/>
    <property type="project" value="UniProtKB-UniRule"/>
</dbReference>
<keyword evidence="6" id="KW-1185">Reference proteome</keyword>
<feature type="binding site" evidence="4">
    <location>
        <position position="167"/>
    </location>
    <ligand>
        <name>S-adenosyl-L-methionine</name>
        <dbReference type="ChEBI" id="CHEBI:59789"/>
    </ligand>
</feature>
<comment type="function">
    <text evidence="4">S-adenosyl-L-methionine-binding protein that acts as an inhibitor of mTORC1 signaling. Acts as a sensor of S-adenosyl-L-methionine to signal methionine sufficiency to mTORC1. Probably also acts as a S-adenosyl-L-methionine-dependent methyltransferase.</text>
</comment>
<dbReference type="InterPro" id="IPR021867">
    <property type="entry name" value="Bmt2/SAMTOR"/>
</dbReference>
<dbReference type="HAMAP" id="MF_03044">
    <property type="entry name" value="BMT2"/>
    <property type="match status" value="1"/>
</dbReference>
<dbReference type="PANTHER" id="PTHR21008:SF0">
    <property type="entry name" value="S-ADENOSYLMETHIONINE SENSOR UPSTREAM OF MTORC1"/>
    <property type="match status" value="1"/>
</dbReference>
<dbReference type="GO" id="GO:1904262">
    <property type="term" value="P:negative regulation of TORC1 signaling"/>
    <property type="evidence" value="ECO:0007669"/>
    <property type="project" value="TreeGrafter"/>
</dbReference>
<keyword evidence="3 4" id="KW-0949">S-adenosyl-L-methionine</keyword>
<accession>A0A9Q1CKK8</accession>
<evidence type="ECO:0000313" key="6">
    <source>
        <dbReference type="Proteomes" id="UP001152320"/>
    </source>
</evidence>
<comment type="similarity">
    <text evidence="4">Belongs to the BMT2 family.</text>
</comment>
<dbReference type="InterPro" id="IPR029063">
    <property type="entry name" value="SAM-dependent_MTases_sf"/>
</dbReference>